<keyword evidence="2" id="KW-0489">Methyltransferase</keyword>
<dbReference type="Proteomes" id="UP000315750">
    <property type="component" value="Chromosome"/>
</dbReference>
<sequence>MQEIIQDNLYNYPKYYDLVFGSDWAAEVAFLEAAFAKHGNGKIKRLFEPGCGTGRLMYRLAKLGYDVAGNDLAEPAVDYCNDRLEQHGFPRTAEVGDMCDFRVKRKFDVAFNMINTFRHLPSGDHARRHLECIAGCLKKGGLYFLGLHLTPTRGEPMDEEHWSGRRGNLTVLSRVWTVERNLRKRVERVRMSFDVYTPTRMFRLVNCADFRTYTARQMADLISSVPQFRVVEMYDFAYNIDRPVKIDPETEDVVYVLEKT</sequence>
<dbReference type="EMBL" id="CP036278">
    <property type="protein sequence ID" value="QDU54440.1"/>
    <property type="molecule type" value="Genomic_DNA"/>
</dbReference>
<dbReference type="GO" id="GO:0032259">
    <property type="term" value="P:methylation"/>
    <property type="evidence" value="ECO:0007669"/>
    <property type="project" value="UniProtKB-KW"/>
</dbReference>
<dbReference type="Gene3D" id="2.20.25.110">
    <property type="entry name" value="S-adenosyl-L-methionine-dependent methyltransferases"/>
    <property type="match status" value="1"/>
</dbReference>
<dbReference type="InterPro" id="IPR029063">
    <property type="entry name" value="SAM-dependent_MTases_sf"/>
</dbReference>
<dbReference type="GO" id="GO:0008168">
    <property type="term" value="F:methyltransferase activity"/>
    <property type="evidence" value="ECO:0007669"/>
    <property type="project" value="UniProtKB-KW"/>
</dbReference>
<keyword evidence="3" id="KW-1185">Reference proteome</keyword>
<evidence type="ECO:0000313" key="3">
    <source>
        <dbReference type="Proteomes" id="UP000315750"/>
    </source>
</evidence>
<name>A0A518AIA2_9BACT</name>
<reference evidence="2 3" key="1">
    <citation type="submission" date="2019-02" db="EMBL/GenBank/DDBJ databases">
        <title>Deep-cultivation of Planctomycetes and their phenomic and genomic characterization uncovers novel biology.</title>
        <authorList>
            <person name="Wiegand S."/>
            <person name="Jogler M."/>
            <person name="Boedeker C."/>
            <person name="Pinto D."/>
            <person name="Vollmers J."/>
            <person name="Rivas-Marin E."/>
            <person name="Kohn T."/>
            <person name="Peeters S.H."/>
            <person name="Heuer A."/>
            <person name="Rast P."/>
            <person name="Oberbeckmann S."/>
            <person name="Bunk B."/>
            <person name="Jeske O."/>
            <person name="Meyerdierks A."/>
            <person name="Storesund J.E."/>
            <person name="Kallscheuer N."/>
            <person name="Luecker S."/>
            <person name="Lage O.M."/>
            <person name="Pohl T."/>
            <person name="Merkel B.J."/>
            <person name="Hornburger P."/>
            <person name="Mueller R.-W."/>
            <person name="Bruemmer F."/>
            <person name="Labrenz M."/>
            <person name="Spormann A.M."/>
            <person name="Op den Camp H."/>
            <person name="Overmann J."/>
            <person name="Amann R."/>
            <person name="Jetten M.S.M."/>
            <person name="Mascher T."/>
            <person name="Medema M.H."/>
            <person name="Devos D.P."/>
            <person name="Kaster A.-K."/>
            <person name="Ovreas L."/>
            <person name="Rohde M."/>
            <person name="Galperin M.Y."/>
            <person name="Jogler C."/>
        </authorList>
    </citation>
    <scope>NUCLEOTIDE SEQUENCE [LARGE SCALE GENOMIC DNA]</scope>
    <source>
        <strain evidence="2 3">Pan181</strain>
    </source>
</reference>
<dbReference type="Gene3D" id="3.40.50.150">
    <property type="entry name" value="Vaccinia Virus protein VP39"/>
    <property type="match status" value="1"/>
</dbReference>
<accession>A0A518AIA2</accession>
<dbReference type="Pfam" id="PF13649">
    <property type="entry name" value="Methyltransf_25"/>
    <property type="match status" value="1"/>
</dbReference>
<dbReference type="OrthoDB" id="9811589at2"/>
<dbReference type="CDD" id="cd02440">
    <property type="entry name" value="AdoMet_MTases"/>
    <property type="match status" value="1"/>
</dbReference>
<evidence type="ECO:0000313" key="2">
    <source>
        <dbReference type="EMBL" id="QDU54440.1"/>
    </source>
</evidence>
<dbReference type="SUPFAM" id="SSF53335">
    <property type="entry name" value="S-adenosyl-L-methionine-dependent methyltransferases"/>
    <property type="match status" value="1"/>
</dbReference>
<feature type="domain" description="Methyltransferase" evidence="1">
    <location>
        <begin position="49"/>
        <end position="141"/>
    </location>
</feature>
<gene>
    <name evidence="2" type="primary">desVI</name>
    <name evidence="2" type="ORF">Pan181_06210</name>
</gene>
<proteinExistence type="predicted"/>
<keyword evidence="2" id="KW-0808">Transferase</keyword>
<organism evidence="2 3">
    <name type="scientific">Aeoliella mucimassa</name>
    <dbReference type="NCBI Taxonomy" id="2527972"/>
    <lineage>
        <taxon>Bacteria</taxon>
        <taxon>Pseudomonadati</taxon>
        <taxon>Planctomycetota</taxon>
        <taxon>Planctomycetia</taxon>
        <taxon>Pirellulales</taxon>
        <taxon>Lacipirellulaceae</taxon>
        <taxon>Aeoliella</taxon>
    </lineage>
</organism>
<protein>
    <submittedName>
        <fullName evidence="2">dTDP-3-amino-3,4, 6-trideoxy-alpha-D-glucopyranose</fullName>
        <ecNumber evidence="2">2.1.1.234</ecNumber>
    </submittedName>
</protein>
<dbReference type="AlphaFoldDB" id="A0A518AIA2"/>
<dbReference type="InterPro" id="IPR041698">
    <property type="entry name" value="Methyltransf_25"/>
</dbReference>
<dbReference type="KEGG" id="amuc:Pan181_06210"/>
<dbReference type="EC" id="2.1.1.234" evidence="2"/>
<evidence type="ECO:0000259" key="1">
    <source>
        <dbReference type="Pfam" id="PF13649"/>
    </source>
</evidence>